<feature type="compositionally biased region" description="Basic and acidic residues" evidence="2">
    <location>
        <begin position="465"/>
        <end position="474"/>
    </location>
</feature>
<gene>
    <name evidence="3" type="ORF">SVUK_LOCUS607</name>
</gene>
<dbReference type="Proteomes" id="UP000270094">
    <property type="component" value="Unassembled WGS sequence"/>
</dbReference>
<feature type="region of interest" description="Disordered" evidence="2">
    <location>
        <begin position="410"/>
        <end position="479"/>
    </location>
</feature>
<proteinExistence type="predicted"/>
<feature type="coiled-coil region" evidence="1">
    <location>
        <begin position="76"/>
        <end position="103"/>
    </location>
</feature>
<sequence length="508" mass="58721">MFPRHINAAALNTLMYKIHVLGKEYLLGAYETASRARKSSKASEEEVIPFSRQKGQFQSEYRWEKNGFEEKLRIYASNMRKLIITARNEINTLKQENIALKQKLESSGLIECPACLFHFQPRKEHQVFPKYIKVIFPFRNPSEVFRGRLSLEIEFNTLDQMNHWLNANHLDMNSDGLPTVVPTTDKKQEDLTASGSLLPRLVQEEVRAKRERIVISTRLLGGDQNHDISRKQTQHSANCGHYEFPSTSSQHHGSSLEIDKKQLSLRRHSPIRSSAGKGSTEHKTIDRSYRVEVNDQIDKKSSDEKPTDKRSREEKPNSHRENTSKDKQDEKMQKNSKGHDIDEKNHFEFKGVTSHRHFRSPERTLSQPHSASSEKSNAIFKETLEKENRLESVSHLQDITVGRILESKSTKKPEKLLSDPPLAQKSERTGLDDRSEKKKSEADHKRPRSEKDDHFAHGHSVGSDKVSEKEESRRHADHRHSVALRKFAPFFLLWRLTFCLRSSTSYFA</sequence>
<feature type="region of interest" description="Disordered" evidence="2">
    <location>
        <begin position="224"/>
        <end position="376"/>
    </location>
</feature>
<accession>A0A3P7IFT0</accession>
<dbReference type="EMBL" id="UYYB01001044">
    <property type="protein sequence ID" value="VDM65609.1"/>
    <property type="molecule type" value="Genomic_DNA"/>
</dbReference>
<reference evidence="3 4" key="1">
    <citation type="submission" date="2018-11" db="EMBL/GenBank/DDBJ databases">
        <authorList>
            <consortium name="Pathogen Informatics"/>
        </authorList>
    </citation>
    <scope>NUCLEOTIDE SEQUENCE [LARGE SCALE GENOMIC DNA]</scope>
</reference>
<feature type="compositionally biased region" description="Basic and acidic residues" evidence="2">
    <location>
        <begin position="425"/>
        <end position="456"/>
    </location>
</feature>
<evidence type="ECO:0000256" key="2">
    <source>
        <dbReference type="SAM" id="MobiDB-lite"/>
    </source>
</evidence>
<name>A0A3P7IFT0_STRVU</name>
<keyword evidence="4" id="KW-1185">Reference proteome</keyword>
<dbReference type="OrthoDB" id="5855762at2759"/>
<feature type="compositionally biased region" description="Basic and acidic residues" evidence="2">
    <location>
        <begin position="279"/>
        <end position="349"/>
    </location>
</feature>
<feature type="compositionally biased region" description="Polar residues" evidence="2">
    <location>
        <begin position="363"/>
        <end position="376"/>
    </location>
</feature>
<evidence type="ECO:0000313" key="3">
    <source>
        <dbReference type="EMBL" id="VDM65609.1"/>
    </source>
</evidence>
<keyword evidence="1" id="KW-0175">Coiled coil</keyword>
<dbReference type="AlphaFoldDB" id="A0A3P7IFT0"/>
<organism evidence="3 4">
    <name type="scientific">Strongylus vulgaris</name>
    <name type="common">Blood worm</name>
    <dbReference type="NCBI Taxonomy" id="40348"/>
    <lineage>
        <taxon>Eukaryota</taxon>
        <taxon>Metazoa</taxon>
        <taxon>Ecdysozoa</taxon>
        <taxon>Nematoda</taxon>
        <taxon>Chromadorea</taxon>
        <taxon>Rhabditida</taxon>
        <taxon>Rhabditina</taxon>
        <taxon>Rhabditomorpha</taxon>
        <taxon>Strongyloidea</taxon>
        <taxon>Strongylidae</taxon>
        <taxon>Strongylus</taxon>
    </lineage>
</organism>
<protein>
    <submittedName>
        <fullName evidence="3">Uncharacterized protein</fullName>
    </submittedName>
</protein>
<evidence type="ECO:0000313" key="4">
    <source>
        <dbReference type="Proteomes" id="UP000270094"/>
    </source>
</evidence>
<evidence type="ECO:0000256" key="1">
    <source>
        <dbReference type="SAM" id="Coils"/>
    </source>
</evidence>